<name>A0ABT4RTE1_9ACTN</name>
<keyword evidence="3 5" id="KW-0238">DNA-binding</keyword>
<dbReference type="Gene3D" id="1.10.357.10">
    <property type="entry name" value="Tetracycline Repressor, domain 2"/>
    <property type="match status" value="1"/>
</dbReference>
<dbReference type="RefSeq" id="WP_202958395.1">
    <property type="nucleotide sequence ID" value="NZ_JAPCID010000067.1"/>
</dbReference>
<evidence type="ECO:0000313" key="7">
    <source>
        <dbReference type="EMBL" id="MDA0141854.1"/>
    </source>
</evidence>
<keyword evidence="1" id="KW-0678">Repressor</keyword>
<reference evidence="7" key="1">
    <citation type="submission" date="2022-10" db="EMBL/GenBank/DDBJ databases">
        <title>The WGS of Solirubrobacter sp. CPCC 204708.</title>
        <authorList>
            <person name="Jiang Z."/>
        </authorList>
    </citation>
    <scope>NUCLEOTIDE SEQUENCE</scope>
    <source>
        <strain evidence="7">CPCC 204708</strain>
    </source>
</reference>
<evidence type="ECO:0000256" key="1">
    <source>
        <dbReference type="ARBA" id="ARBA00022491"/>
    </source>
</evidence>
<feature type="domain" description="HTH tetR-type" evidence="6">
    <location>
        <begin position="1"/>
        <end position="61"/>
    </location>
</feature>
<keyword evidence="4" id="KW-0804">Transcription</keyword>
<evidence type="ECO:0000259" key="6">
    <source>
        <dbReference type="PROSITE" id="PS50977"/>
    </source>
</evidence>
<keyword evidence="8" id="KW-1185">Reference proteome</keyword>
<dbReference type="PROSITE" id="PS50977">
    <property type="entry name" value="HTH_TETR_2"/>
    <property type="match status" value="1"/>
</dbReference>
<evidence type="ECO:0000256" key="3">
    <source>
        <dbReference type="ARBA" id="ARBA00023125"/>
    </source>
</evidence>
<dbReference type="EMBL" id="JAPCID010000067">
    <property type="protein sequence ID" value="MDA0141854.1"/>
    <property type="molecule type" value="Genomic_DNA"/>
</dbReference>
<sequence length="182" mass="20110">MDRRRQIIEGTLEAIRGSSVADIPLGTIAERAGMRANHVLYYFASRDDVLVAAAAHVEKTLAEGRAERLRAIPDPVDRLRAFVTEYLPDDRHDPAWKLWVEGWLRSTAHSAFAEVGEAAHAGWHADLVATVEPFRAPEDVAAFARRMLFMLDGLAIHVVGGHLPLEEAIQLAMTTLLRELGA</sequence>
<dbReference type="InterPro" id="IPR009057">
    <property type="entry name" value="Homeodomain-like_sf"/>
</dbReference>
<accession>A0ABT4RTE1</accession>
<dbReference type="InterPro" id="IPR001647">
    <property type="entry name" value="HTH_TetR"/>
</dbReference>
<dbReference type="InterPro" id="IPR039538">
    <property type="entry name" value="BetI_C"/>
</dbReference>
<dbReference type="Proteomes" id="UP001147700">
    <property type="component" value="Unassembled WGS sequence"/>
</dbReference>
<keyword evidence="2" id="KW-0805">Transcription regulation</keyword>
<dbReference type="Pfam" id="PF13977">
    <property type="entry name" value="TetR_C_6"/>
    <property type="match status" value="1"/>
</dbReference>
<evidence type="ECO:0000256" key="5">
    <source>
        <dbReference type="PROSITE-ProRule" id="PRU00335"/>
    </source>
</evidence>
<evidence type="ECO:0000313" key="8">
    <source>
        <dbReference type="Proteomes" id="UP001147700"/>
    </source>
</evidence>
<comment type="caution">
    <text evidence="7">The sequence shown here is derived from an EMBL/GenBank/DDBJ whole genome shotgun (WGS) entry which is preliminary data.</text>
</comment>
<feature type="DNA-binding region" description="H-T-H motif" evidence="5">
    <location>
        <begin position="24"/>
        <end position="43"/>
    </location>
</feature>
<evidence type="ECO:0000256" key="4">
    <source>
        <dbReference type="ARBA" id="ARBA00023163"/>
    </source>
</evidence>
<dbReference type="InterPro" id="IPR036271">
    <property type="entry name" value="Tet_transcr_reg_TetR-rel_C_sf"/>
</dbReference>
<organism evidence="7 8">
    <name type="scientific">Solirubrobacter deserti</name>
    <dbReference type="NCBI Taxonomy" id="2282478"/>
    <lineage>
        <taxon>Bacteria</taxon>
        <taxon>Bacillati</taxon>
        <taxon>Actinomycetota</taxon>
        <taxon>Thermoleophilia</taxon>
        <taxon>Solirubrobacterales</taxon>
        <taxon>Solirubrobacteraceae</taxon>
        <taxon>Solirubrobacter</taxon>
    </lineage>
</organism>
<dbReference type="SUPFAM" id="SSF48498">
    <property type="entry name" value="Tetracyclin repressor-like, C-terminal domain"/>
    <property type="match status" value="1"/>
</dbReference>
<proteinExistence type="predicted"/>
<gene>
    <name evidence="7" type="ORF">OJ962_30455</name>
</gene>
<protein>
    <submittedName>
        <fullName evidence="7">TetR/AcrR family transcriptional regulator</fullName>
    </submittedName>
</protein>
<dbReference type="SUPFAM" id="SSF46689">
    <property type="entry name" value="Homeodomain-like"/>
    <property type="match status" value="1"/>
</dbReference>
<evidence type="ECO:0000256" key="2">
    <source>
        <dbReference type="ARBA" id="ARBA00023015"/>
    </source>
</evidence>